<name>A0A0A9GL05_ARUDO</name>
<reference evidence="1" key="1">
    <citation type="submission" date="2014-09" db="EMBL/GenBank/DDBJ databases">
        <authorList>
            <person name="Magalhaes I.L.F."/>
            <person name="Oliveira U."/>
            <person name="Santos F.R."/>
            <person name="Vidigal T.H.D.A."/>
            <person name="Brescovit A.D."/>
            <person name="Santos A.J."/>
        </authorList>
    </citation>
    <scope>NUCLEOTIDE SEQUENCE</scope>
    <source>
        <tissue evidence="1">Shoot tissue taken approximately 20 cm above the soil surface</tissue>
    </source>
</reference>
<dbReference type="EMBL" id="GBRH01172759">
    <property type="protein sequence ID" value="JAE25137.1"/>
    <property type="molecule type" value="Transcribed_RNA"/>
</dbReference>
<proteinExistence type="predicted"/>
<accession>A0A0A9GL05</accession>
<organism evidence="1">
    <name type="scientific">Arundo donax</name>
    <name type="common">Giant reed</name>
    <name type="synonym">Donax arundinaceus</name>
    <dbReference type="NCBI Taxonomy" id="35708"/>
    <lineage>
        <taxon>Eukaryota</taxon>
        <taxon>Viridiplantae</taxon>
        <taxon>Streptophyta</taxon>
        <taxon>Embryophyta</taxon>
        <taxon>Tracheophyta</taxon>
        <taxon>Spermatophyta</taxon>
        <taxon>Magnoliopsida</taxon>
        <taxon>Liliopsida</taxon>
        <taxon>Poales</taxon>
        <taxon>Poaceae</taxon>
        <taxon>PACMAD clade</taxon>
        <taxon>Arundinoideae</taxon>
        <taxon>Arundineae</taxon>
        <taxon>Arundo</taxon>
    </lineage>
</organism>
<dbReference type="AlphaFoldDB" id="A0A0A9GL05"/>
<evidence type="ECO:0000313" key="1">
    <source>
        <dbReference type="EMBL" id="JAE25137.1"/>
    </source>
</evidence>
<sequence length="44" mass="4886">MLSSTACPEQLYQVLGCGCSCKQDTAYGERSFHHGQTPPQHEME</sequence>
<protein>
    <submittedName>
        <fullName evidence="1">Uncharacterized protein</fullName>
    </submittedName>
</protein>
<reference evidence="1" key="2">
    <citation type="journal article" date="2015" name="Data Brief">
        <title>Shoot transcriptome of the giant reed, Arundo donax.</title>
        <authorList>
            <person name="Barrero R.A."/>
            <person name="Guerrero F.D."/>
            <person name="Moolhuijzen P."/>
            <person name="Goolsby J.A."/>
            <person name="Tidwell J."/>
            <person name="Bellgard S.E."/>
            <person name="Bellgard M.I."/>
        </authorList>
    </citation>
    <scope>NUCLEOTIDE SEQUENCE</scope>
    <source>
        <tissue evidence="1">Shoot tissue taken approximately 20 cm above the soil surface</tissue>
    </source>
</reference>